<dbReference type="AlphaFoldDB" id="A0A0C9MTE1"/>
<sequence>MYLTSANNHIILVHPSPADGWATNSMTFSADAAFLFFHAGGFGKEMLCPIMKRPKYHFHSLREYELSDTTFIFWNRRNHGNPTQLNNGRLSEQYRISNNAIATKRVIEFFELNTAKYKYQP</sequence>
<evidence type="ECO:0000313" key="2">
    <source>
        <dbReference type="Proteomes" id="UP000053815"/>
    </source>
</evidence>
<dbReference type="STRING" id="91626.A0A0C9MTE1"/>
<keyword evidence="2" id="KW-1185">Reference proteome</keyword>
<organism evidence="1">
    <name type="scientific">Mucor ambiguus</name>
    <dbReference type="NCBI Taxonomy" id="91626"/>
    <lineage>
        <taxon>Eukaryota</taxon>
        <taxon>Fungi</taxon>
        <taxon>Fungi incertae sedis</taxon>
        <taxon>Mucoromycota</taxon>
        <taxon>Mucoromycotina</taxon>
        <taxon>Mucoromycetes</taxon>
        <taxon>Mucorales</taxon>
        <taxon>Mucorineae</taxon>
        <taxon>Mucoraceae</taxon>
        <taxon>Mucor</taxon>
    </lineage>
</organism>
<reference evidence="1" key="1">
    <citation type="submission" date="2014-09" db="EMBL/GenBank/DDBJ databases">
        <title>Draft genome sequence of an oleaginous Mucoromycotina fungus Mucor ambiguus NBRC6742.</title>
        <authorList>
            <person name="Takeda I."/>
            <person name="Yamane N."/>
            <person name="Morita T."/>
            <person name="Tamano K."/>
            <person name="Machida M."/>
            <person name="Baker S."/>
            <person name="Koike H."/>
        </authorList>
    </citation>
    <scope>NUCLEOTIDE SEQUENCE</scope>
    <source>
        <strain evidence="1">NBRC 6742</strain>
    </source>
</reference>
<dbReference type="OrthoDB" id="94039at2759"/>
<proteinExistence type="predicted"/>
<gene>
    <name evidence="1" type="ORF">MAM1_0087c04788</name>
</gene>
<evidence type="ECO:0000313" key="1">
    <source>
        <dbReference type="EMBL" id="GAN05318.1"/>
    </source>
</evidence>
<name>A0A0C9MTE1_9FUNG</name>
<dbReference type="EMBL" id="DF836376">
    <property type="protein sequence ID" value="GAN05318.1"/>
    <property type="molecule type" value="Genomic_DNA"/>
</dbReference>
<accession>A0A0C9MTE1</accession>
<protein>
    <submittedName>
        <fullName evidence="1">Uncharacterized protein</fullName>
    </submittedName>
</protein>
<dbReference type="Proteomes" id="UP000053815">
    <property type="component" value="Unassembled WGS sequence"/>
</dbReference>